<accession>A0A1F6B3E5</accession>
<proteinExistence type="predicted"/>
<name>A0A1F6B3E5_9BACT</name>
<dbReference type="EMBL" id="MFJX01000018">
    <property type="protein sequence ID" value="OGG31272.1"/>
    <property type="molecule type" value="Genomic_DNA"/>
</dbReference>
<dbReference type="Pfam" id="PF18914">
    <property type="entry name" value="DUF5666"/>
    <property type="match status" value="1"/>
</dbReference>
<dbReference type="AlphaFoldDB" id="A0A1F6B3E5"/>
<gene>
    <name evidence="3" type="ORF">A3A63_01150</name>
</gene>
<evidence type="ECO:0000313" key="3">
    <source>
        <dbReference type="EMBL" id="OGG31272.1"/>
    </source>
</evidence>
<protein>
    <recommendedName>
        <fullName evidence="2">DUF5666 domain-containing protein</fullName>
    </recommendedName>
</protein>
<comment type="caution">
    <text evidence="3">The sequence shown here is derived from an EMBL/GenBank/DDBJ whole genome shotgun (WGS) entry which is preliminary data.</text>
</comment>
<reference evidence="3 4" key="1">
    <citation type="journal article" date="2016" name="Nat. Commun.">
        <title>Thousands of microbial genomes shed light on interconnected biogeochemical processes in an aquifer system.</title>
        <authorList>
            <person name="Anantharaman K."/>
            <person name="Brown C.T."/>
            <person name="Hug L.A."/>
            <person name="Sharon I."/>
            <person name="Castelle C.J."/>
            <person name="Probst A.J."/>
            <person name="Thomas B.C."/>
            <person name="Singh A."/>
            <person name="Wilkins M.J."/>
            <person name="Karaoz U."/>
            <person name="Brodie E.L."/>
            <person name="Williams K.H."/>
            <person name="Hubbard S.S."/>
            <person name="Banfield J.F."/>
        </authorList>
    </citation>
    <scope>NUCLEOTIDE SEQUENCE [LARGE SCALE GENOMIC DNA]</scope>
</reference>
<feature type="chain" id="PRO_5009523041" description="DUF5666 domain-containing protein" evidence="1">
    <location>
        <begin position="26"/>
        <end position="289"/>
    </location>
</feature>
<dbReference type="Proteomes" id="UP000176450">
    <property type="component" value="Unassembled WGS sequence"/>
</dbReference>
<keyword evidence="1" id="KW-0732">Signal</keyword>
<evidence type="ECO:0000259" key="2">
    <source>
        <dbReference type="Pfam" id="PF18914"/>
    </source>
</evidence>
<dbReference type="InterPro" id="IPR043724">
    <property type="entry name" value="DUF5666"/>
</dbReference>
<feature type="signal peptide" evidence="1">
    <location>
        <begin position="1"/>
        <end position="25"/>
    </location>
</feature>
<evidence type="ECO:0000313" key="4">
    <source>
        <dbReference type="Proteomes" id="UP000176450"/>
    </source>
</evidence>
<sequence length="289" mass="31657">MNKTSFIAGIVGLTGLLSMATPVQAGLFDKAKQRFNNVIQNAQPRRDNRKDRKEDFKENLRENIASRPAFVRALKRIKTSVVNGVLTAITGTTLTVESNGKSYTVLTGTFDTCTTRIKRFYWGTSDLSEYTVGDKLNIYGTWQDEGKTTIEACVIRDRSIQKRFGVFVGEVLSLTNTGWVMKPVGVKRSNQTITVTGSTKFTNRREQAITQADIKVGHRVKVKGMWNRVNNTVTEVTKVKDYSLPARVTGTVTPTPTPTPVVTATPTATPVVTATPTVTPTATPTPASP</sequence>
<evidence type="ECO:0000256" key="1">
    <source>
        <dbReference type="SAM" id="SignalP"/>
    </source>
</evidence>
<organism evidence="3 4">
    <name type="scientific">Candidatus Gottesmanbacteria bacterium RIFCSPLOWO2_01_FULL_46_9</name>
    <dbReference type="NCBI Taxonomy" id="1798394"/>
    <lineage>
        <taxon>Bacteria</taxon>
        <taxon>Candidatus Gottesmaniibacteriota</taxon>
    </lineage>
</organism>
<feature type="domain" description="DUF5666" evidence="2">
    <location>
        <begin position="169"/>
        <end position="233"/>
    </location>
</feature>